<accession>M8C600</accession>
<dbReference type="InterPro" id="IPR011676">
    <property type="entry name" value="DUF1618"/>
</dbReference>
<proteinExistence type="predicted"/>
<sequence length="506" mass="57954">MSTGGNIKVSFCLDPPPHVSRLFVHETVDFRHEEGQARYSARVEVISKAKDLAAKMSTGGNIKVSFCLDPPPHVSRLFVHETVDFRHEEGQARYSARVEVISKAKDLVLLRRWAERESEPYDEQFLFFVYHVAAAGRGSKPSLTPIPATPTPLSSCVAILPFDDDDGQFLLADLSVGEYDYPMTYELHLFSSKTCAGRHALWAHKVIALGGTLLGWVDLWRGIVVLDVLDEDLTHVRFIPLPKPDFCCSEYHALWERPPPNAVHRDVAYWADGLIKFVDMDLRFCHVAMIKKRPVIKTTTDLDHADTILDSELLRRQCEDDAIYFVGVPNGWKIRTCYRHVSWHHWRKGHNVDVDEIQVCKPMHRALLPALWDDAAGRWTVRQLEAGHPTPSIHAGNMVYLTMVSTLRHRRQKLKWVVGVDLGKKTIEILEPYSEDHARVRAFKFSQHMNTPPPPYQNTWNDDMDGYYYNYNGSFYGHDQGYDDINYQLHPPAGWRLICHSLTMTA</sequence>
<evidence type="ECO:0000313" key="1">
    <source>
        <dbReference type="EnsemblPlants" id="EMT22447"/>
    </source>
</evidence>
<name>M8C600_AEGTA</name>
<dbReference type="ExpressionAtlas" id="M8C600">
    <property type="expression patterns" value="baseline"/>
</dbReference>
<dbReference type="AlphaFoldDB" id="M8C600"/>
<dbReference type="PANTHER" id="PTHR33074">
    <property type="entry name" value="EXPRESSED PROTEIN-RELATED"/>
    <property type="match status" value="1"/>
</dbReference>
<dbReference type="PANTHER" id="PTHR33074:SF90">
    <property type="entry name" value="DUF1618 DOMAIN-CONTAINING PROTEIN"/>
    <property type="match status" value="1"/>
</dbReference>
<protein>
    <submittedName>
        <fullName evidence="1">Uncharacterized protein</fullName>
    </submittedName>
</protein>
<dbReference type="EnsemblPlants" id="EMT22447">
    <property type="protein sequence ID" value="EMT22447"/>
    <property type="gene ID" value="F775_02162"/>
</dbReference>
<dbReference type="Pfam" id="PF07762">
    <property type="entry name" value="DUF1618"/>
    <property type="match status" value="1"/>
</dbReference>
<reference evidence="1" key="1">
    <citation type="submission" date="2015-06" db="UniProtKB">
        <authorList>
            <consortium name="EnsemblPlants"/>
        </authorList>
    </citation>
    <scope>IDENTIFICATION</scope>
</reference>
<organism evidence="1">
    <name type="scientific">Aegilops tauschii</name>
    <name type="common">Tausch's goatgrass</name>
    <name type="synonym">Aegilops squarrosa</name>
    <dbReference type="NCBI Taxonomy" id="37682"/>
    <lineage>
        <taxon>Eukaryota</taxon>
        <taxon>Viridiplantae</taxon>
        <taxon>Streptophyta</taxon>
        <taxon>Embryophyta</taxon>
        <taxon>Tracheophyta</taxon>
        <taxon>Spermatophyta</taxon>
        <taxon>Magnoliopsida</taxon>
        <taxon>Liliopsida</taxon>
        <taxon>Poales</taxon>
        <taxon>Poaceae</taxon>
        <taxon>BOP clade</taxon>
        <taxon>Pooideae</taxon>
        <taxon>Triticodae</taxon>
        <taxon>Triticeae</taxon>
        <taxon>Triticinae</taxon>
        <taxon>Aegilops</taxon>
    </lineage>
</organism>